<sequence>MDRGCRGAAAPSGTAIQVCFPEVQGVLLEKLNQQREDGMLCDLSIHVQGQVFKAHRCVLAASSPYFHDQVLLKNVTTVSLPSVMDPLAFQSVLSSAYTGQLSIVREDIVNYVTVASFLQMWHIVDKCTEVLKQVRPLVEPSPVEITPPHGGSSRHQSPSSSDCFYVEQEDKGREKGQDCISSLEKRSRGIEQRGPLPPLATWRRPHLASRWRARSSPQSESFSQPHPLGSGSVFSPGNNEDPSASEGASGGSGHTHPSGPLVHMGRGSETVPTRLEGLADPSHLREKTRLKGALVSRKRQPSWGREGREDEVLQASQPGERGIEADEGVGEGLEEEITTKTQRAQRSGDYTPSTAPLERRTEASEKEEGEARTNIGLPDTAEDREPLPCGSGLCPPLPAQDQWQASPWLHQRDYRREEEDEVEEDMDFQHLGDGVFGRETYDEIEDGTGQVSQRPLLPSPDDGQFIPGQSDLSWVAGSQHSPSSTPFHPSASPPIPSSSSPQPNATGPYTGRLHFCHCGKAYTLKSMRDRHVKMQHLNLRPFSCPVCSKSFKMKHHLTKHLKTHGSVRPYECGLCGKKVVWRDSFLRHQARCERLTRAGMAVTADDGADVGDDGYIPHDGESFLSDSSHVKVEKMDFNGEEVPVMDGLDHMAFLSGGGSNLATPGKTLDGHVLKQEEGERFS</sequence>
<dbReference type="PANTHER" id="PTHR46105">
    <property type="entry name" value="AGAP004733-PA"/>
    <property type="match status" value="1"/>
</dbReference>
<feature type="compositionally biased region" description="Basic residues" evidence="8">
    <location>
        <begin position="203"/>
        <end position="213"/>
    </location>
</feature>
<dbReference type="SMART" id="SM00225">
    <property type="entry name" value="BTB"/>
    <property type="match status" value="1"/>
</dbReference>
<evidence type="ECO:0000313" key="12">
    <source>
        <dbReference type="RefSeq" id="XP_012685038.1"/>
    </source>
</evidence>
<reference evidence="12 13" key="1">
    <citation type="submission" date="2025-04" db="UniProtKB">
        <authorList>
            <consortium name="RefSeq"/>
        </authorList>
    </citation>
    <scope>IDENTIFICATION</scope>
</reference>
<keyword evidence="11" id="KW-1185">Reference proteome</keyword>
<dbReference type="RefSeq" id="XP_012685038.1">
    <property type="nucleotide sequence ID" value="XM_012829584.3"/>
</dbReference>
<protein>
    <submittedName>
        <fullName evidence="12 13">Zinc finger and BTB domain-containing protein 22</fullName>
    </submittedName>
</protein>
<feature type="domain" description="C2H2-type" evidence="10">
    <location>
        <begin position="542"/>
        <end position="569"/>
    </location>
</feature>
<dbReference type="GO" id="GO:0005634">
    <property type="term" value="C:nucleus"/>
    <property type="evidence" value="ECO:0007669"/>
    <property type="project" value="UniProtKB-SubCell"/>
</dbReference>
<dbReference type="GeneTree" id="ENSGT00940000160991"/>
<name>A0A6P3VYY8_CLUHA</name>
<evidence type="ECO:0000256" key="8">
    <source>
        <dbReference type="SAM" id="MobiDB-lite"/>
    </source>
</evidence>
<evidence type="ECO:0000256" key="5">
    <source>
        <dbReference type="ARBA" id="ARBA00022833"/>
    </source>
</evidence>
<evidence type="ECO:0000256" key="1">
    <source>
        <dbReference type="ARBA" id="ARBA00004123"/>
    </source>
</evidence>
<evidence type="ECO:0000313" key="11">
    <source>
        <dbReference type="Proteomes" id="UP000515152"/>
    </source>
</evidence>
<dbReference type="GO" id="GO:0000981">
    <property type="term" value="F:DNA-binding transcription factor activity, RNA polymerase II-specific"/>
    <property type="evidence" value="ECO:0007669"/>
    <property type="project" value="TreeGrafter"/>
</dbReference>
<feature type="compositionally biased region" description="Polar residues" evidence="8">
    <location>
        <begin position="470"/>
        <end position="487"/>
    </location>
</feature>
<dbReference type="AlphaFoldDB" id="A0A6P3VYY8"/>
<dbReference type="CTD" id="566513"/>
<dbReference type="InterPro" id="IPR011333">
    <property type="entry name" value="SKP1/BTB/POZ_sf"/>
</dbReference>
<dbReference type="Proteomes" id="UP000515152">
    <property type="component" value="Chromosome 19"/>
</dbReference>
<dbReference type="InterPro" id="IPR000210">
    <property type="entry name" value="BTB/POZ_dom"/>
</dbReference>
<dbReference type="SUPFAM" id="SSF57667">
    <property type="entry name" value="beta-beta-alpha zinc fingers"/>
    <property type="match status" value="1"/>
</dbReference>
<dbReference type="SUPFAM" id="SSF54695">
    <property type="entry name" value="POZ domain"/>
    <property type="match status" value="1"/>
</dbReference>
<dbReference type="Pfam" id="PF00651">
    <property type="entry name" value="BTB"/>
    <property type="match status" value="1"/>
</dbReference>
<feature type="compositionally biased region" description="Polar residues" evidence="8">
    <location>
        <begin position="232"/>
        <end position="242"/>
    </location>
</feature>
<dbReference type="PROSITE" id="PS50157">
    <property type="entry name" value="ZINC_FINGER_C2H2_2"/>
    <property type="match status" value="1"/>
</dbReference>
<feature type="compositionally biased region" description="Basic and acidic residues" evidence="8">
    <location>
        <begin position="168"/>
        <end position="191"/>
    </location>
</feature>
<evidence type="ECO:0000256" key="3">
    <source>
        <dbReference type="ARBA" id="ARBA00022737"/>
    </source>
</evidence>
<dbReference type="FunFam" id="3.30.160.60:FF:000145">
    <property type="entry name" value="Zinc finger protein 574"/>
    <property type="match status" value="1"/>
</dbReference>
<keyword evidence="3" id="KW-0677">Repeat</keyword>
<keyword evidence="2" id="KW-0479">Metal-binding</keyword>
<evidence type="ECO:0000256" key="2">
    <source>
        <dbReference type="ARBA" id="ARBA00022723"/>
    </source>
</evidence>
<dbReference type="InterPro" id="IPR013087">
    <property type="entry name" value="Znf_C2H2_type"/>
</dbReference>
<feature type="domain" description="BTB" evidence="9">
    <location>
        <begin position="41"/>
        <end position="105"/>
    </location>
</feature>
<evidence type="ECO:0000259" key="9">
    <source>
        <dbReference type="PROSITE" id="PS50097"/>
    </source>
</evidence>
<dbReference type="PROSITE" id="PS00028">
    <property type="entry name" value="ZINC_FINGER_C2H2_1"/>
    <property type="match status" value="1"/>
</dbReference>
<dbReference type="GeneID" id="105902060"/>
<feature type="compositionally biased region" description="Basic and acidic residues" evidence="8">
    <location>
        <begin position="357"/>
        <end position="371"/>
    </location>
</feature>
<comment type="subcellular location">
    <subcellularLocation>
        <location evidence="1">Nucleus</location>
    </subcellularLocation>
</comment>
<dbReference type="InterPro" id="IPR050457">
    <property type="entry name" value="ZnFinger_BTB_dom_contain"/>
</dbReference>
<keyword evidence="4 7" id="KW-0863">Zinc-finger</keyword>
<organism evidence="11 12">
    <name type="scientific">Clupea harengus</name>
    <name type="common">Atlantic herring</name>
    <dbReference type="NCBI Taxonomy" id="7950"/>
    <lineage>
        <taxon>Eukaryota</taxon>
        <taxon>Metazoa</taxon>
        <taxon>Chordata</taxon>
        <taxon>Craniata</taxon>
        <taxon>Vertebrata</taxon>
        <taxon>Euteleostomi</taxon>
        <taxon>Actinopterygii</taxon>
        <taxon>Neopterygii</taxon>
        <taxon>Teleostei</taxon>
        <taxon>Clupei</taxon>
        <taxon>Clupeiformes</taxon>
        <taxon>Clupeoidei</taxon>
        <taxon>Clupeidae</taxon>
        <taxon>Clupea</taxon>
    </lineage>
</organism>
<gene>
    <name evidence="12 13" type="primary">zbtb22a</name>
</gene>
<dbReference type="OrthoDB" id="6601382at2759"/>
<keyword evidence="6" id="KW-0539">Nucleus</keyword>
<proteinExistence type="predicted"/>
<evidence type="ECO:0000256" key="4">
    <source>
        <dbReference type="ARBA" id="ARBA00022771"/>
    </source>
</evidence>
<accession>A0A6P3VYY8</accession>
<dbReference type="Gene3D" id="3.30.160.60">
    <property type="entry name" value="Classic Zinc Finger"/>
    <property type="match status" value="1"/>
</dbReference>
<feature type="region of interest" description="Disordered" evidence="8">
    <location>
        <begin position="450"/>
        <end position="506"/>
    </location>
</feature>
<dbReference type="Gene3D" id="3.30.710.10">
    <property type="entry name" value="Potassium Channel Kv1.1, Chain A"/>
    <property type="match status" value="1"/>
</dbReference>
<dbReference type="Pfam" id="PF00096">
    <property type="entry name" value="zf-C2H2"/>
    <property type="match status" value="1"/>
</dbReference>
<evidence type="ECO:0000313" key="13">
    <source>
        <dbReference type="RefSeq" id="XP_031442590.1"/>
    </source>
</evidence>
<dbReference type="PROSITE" id="PS50097">
    <property type="entry name" value="BTB"/>
    <property type="match status" value="1"/>
</dbReference>
<feature type="compositionally biased region" description="Acidic residues" evidence="8">
    <location>
        <begin position="325"/>
        <end position="336"/>
    </location>
</feature>
<evidence type="ECO:0000259" key="10">
    <source>
        <dbReference type="PROSITE" id="PS50157"/>
    </source>
</evidence>
<dbReference type="KEGG" id="char:105902060"/>
<feature type="compositionally biased region" description="Polar residues" evidence="8">
    <location>
        <begin position="215"/>
        <end position="224"/>
    </location>
</feature>
<dbReference type="RefSeq" id="XP_031442590.1">
    <property type="nucleotide sequence ID" value="XM_031586730.2"/>
</dbReference>
<dbReference type="SMART" id="SM00355">
    <property type="entry name" value="ZnF_C2H2"/>
    <property type="match status" value="2"/>
</dbReference>
<dbReference type="GO" id="GO:0008270">
    <property type="term" value="F:zinc ion binding"/>
    <property type="evidence" value="ECO:0007669"/>
    <property type="project" value="UniProtKB-KW"/>
</dbReference>
<evidence type="ECO:0000256" key="6">
    <source>
        <dbReference type="ARBA" id="ARBA00023242"/>
    </source>
</evidence>
<dbReference type="PANTHER" id="PTHR46105:SF14">
    <property type="entry name" value="ZINC FINGER AND BTB DOMAIN-CONTAINING PROTEIN 22"/>
    <property type="match status" value="1"/>
</dbReference>
<dbReference type="GO" id="GO:0000978">
    <property type="term" value="F:RNA polymerase II cis-regulatory region sequence-specific DNA binding"/>
    <property type="evidence" value="ECO:0007669"/>
    <property type="project" value="TreeGrafter"/>
</dbReference>
<feature type="region of interest" description="Disordered" evidence="8">
    <location>
        <begin position="140"/>
        <end position="426"/>
    </location>
</feature>
<dbReference type="InterPro" id="IPR036236">
    <property type="entry name" value="Znf_C2H2_sf"/>
</dbReference>
<feature type="compositionally biased region" description="Basic residues" evidence="8">
    <location>
        <begin position="290"/>
        <end position="300"/>
    </location>
</feature>
<feature type="compositionally biased region" description="Low complexity" evidence="8">
    <location>
        <begin position="147"/>
        <end position="161"/>
    </location>
</feature>
<feature type="compositionally biased region" description="Polar residues" evidence="8">
    <location>
        <begin position="339"/>
        <end position="354"/>
    </location>
</feature>
<evidence type="ECO:0000256" key="7">
    <source>
        <dbReference type="PROSITE-ProRule" id="PRU00042"/>
    </source>
</evidence>
<keyword evidence="5" id="KW-0862">Zinc</keyword>